<keyword evidence="1" id="KW-0812">Transmembrane</keyword>
<organism evidence="2 3">
    <name type="scientific">Yoonia rosea</name>
    <dbReference type="NCBI Taxonomy" id="287098"/>
    <lineage>
        <taxon>Bacteria</taxon>
        <taxon>Pseudomonadati</taxon>
        <taxon>Pseudomonadota</taxon>
        <taxon>Alphaproteobacteria</taxon>
        <taxon>Rhodobacterales</taxon>
        <taxon>Paracoccaceae</taxon>
        <taxon>Yoonia</taxon>
    </lineage>
</organism>
<feature type="transmembrane region" description="Helical" evidence="1">
    <location>
        <begin position="7"/>
        <end position="27"/>
    </location>
</feature>
<dbReference type="AlphaFoldDB" id="A0A1R3XK82"/>
<dbReference type="STRING" id="287098.SAMN05421665_3361"/>
<feature type="transmembrane region" description="Helical" evidence="1">
    <location>
        <begin position="80"/>
        <end position="101"/>
    </location>
</feature>
<name>A0A1R3XK82_9RHOB</name>
<accession>A0A1R3XK82</accession>
<evidence type="ECO:0000313" key="2">
    <source>
        <dbReference type="EMBL" id="SIT91438.1"/>
    </source>
</evidence>
<keyword evidence="1" id="KW-0472">Membrane</keyword>
<reference evidence="3" key="1">
    <citation type="submission" date="2017-01" db="EMBL/GenBank/DDBJ databases">
        <authorList>
            <person name="Varghese N."/>
            <person name="Submissions S."/>
        </authorList>
    </citation>
    <scope>NUCLEOTIDE SEQUENCE [LARGE SCALE GENOMIC DNA]</scope>
    <source>
        <strain evidence="3">DSM 29591</strain>
    </source>
</reference>
<keyword evidence="1" id="KW-1133">Transmembrane helix</keyword>
<keyword evidence="3" id="KW-1185">Reference proteome</keyword>
<sequence>MQMFDWINWIAILAVGVFLGLAINGLVDLAAVGAWGSIVVILGLCAGGLVFYFLIERVINFISIGRFSAPQQLQKPRKPLALFFALPIGIIIGVIGAQFGLGDLLL</sequence>
<protein>
    <submittedName>
        <fullName evidence="2">Uncharacterized protein</fullName>
    </submittedName>
</protein>
<feature type="transmembrane region" description="Helical" evidence="1">
    <location>
        <begin position="33"/>
        <end position="59"/>
    </location>
</feature>
<evidence type="ECO:0000256" key="1">
    <source>
        <dbReference type="SAM" id="Phobius"/>
    </source>
</evidence>
<dbReference type="EMBL" id="FTPR01000004">
    <property type="protein sequence ID" value="SIT91438.1"/>
    <property type="molecule type" value="Genomic_DNA"/>
</dbReference>
<gene>
    <name evidence="2" type="ORF">SAMN05421665_3361</name>
</gene>
<dbReference type="Proteomes" id="UP000186997">
    <property type="component" value="Unassembled WGS sequence"/>
</dbReference>
<proteinExistence type="predicted"/>
<evidence type="ECO:0000313" key="3">
    <source>
        <dbReference type="Proteomes" id="UP000186997"/>
    </source>
</evidence>